<dbReference type="KEGG" id="cci:CC1G_05789"/>
<feature type="domain" description="DUF6534" evidence="2">
    <location>
        <begin position="169"/>
        <end position="230"/>
    </location>
</feature>
<feature type="transmembrane region" description="Helical" evidence="1">
    <location>
        <begin position="12"/>
        <end position="37"/>
    </location>
</feature>
<proteinExistence type="predicted"/>
<dbReference type="InParanoid" id="A8NLC5"/>
<dbReference type="RefSeq" id="XP_001834652.1">
    <property type="nucleotide sequence ID" value="XM_001834600.1"/>
</dbReference>
<organism evidence="3 4">
    <name type="scientific">Coprinopsis cinerea (strain Okayama-7 / 130 / ATCC MYA-4618 / FGSC 9003)</name>
    <name type="common">Inky cap fungus</name>
    <name type="synonym">Hormographiella aspergillata</name>
    <dbReference type="NCBI Taxonomy" id="240176"/>
    <lineage>
        <taxon>Eukaryota</taxon>
        <taxon>Fungi</taxon>
        <taxon>Dikarya</taxon>
        <taxon>Basidiomycota</taxon>
        <taxon>Agaricomycotina</taxon>
        <taxon>Agaricomycetes</taxon>
        <taxon>Agaricomycetidae</taxon>
        <taxon>Agaricales</taxon>
        <taxon>Agaricineae</taxon>
        <taxon>Psathyrellaceae</taxon>
        <taxon>Coprinopsis</taxon>
    </lineage>
</organism>
<name>A8NLC5_COPC7</name>
<dbReference type="VEuPathDB" id="FungiDB:CC1G_05789"/>
<dbReference type="Proteomes" id="UP000001861">
    <property type="component" value="Unassembled WGS sequence"/>
</dbReference>
<gene>
    <name evidence="3" type="ORF">CC1G_05789</name>
</gene>
<dbReference type="Pfam" id="PF20152">
    <property type="entry name" value="DUF6534"/>
    <property type="match status" value="1"/>
</dbReference>
<keyword evidence="1" id="KW-1133">Transmembrane helix</keyword>
<evidence type="ECO:0000259" key="2">
    <source>
        <dbReference type="Pfam" id="PF20152"/>
    </source>
</evidence>
<feature type="transmembrane region" description="Helical" evidence="1">
    <location>
        <begin position="49"/>
        <end position="72"/>
    </location>
</feature>
<evidence type="ECO:0000313" key="3">
    <source>
        <dbReference type="EMBL" id="EAU87100.1"/>
    </source>
</evidence>
<dbReference type="AlphaFoldDB" id="A8NLC5"/>
<dbReference type="OrthoDB" id="3231781at2759"/>
<dbReference type="eggNOG" id="ENOG502SQQU">
    <property type="taxonomic scope" value="Eukaryota"/>
</dbReference>
<accession>A8NLC5</accession>
<keyword evidence="1" id="KW-0472">Membrane</keyword>
<dbReference type="InterPro" id="IPR045339">
    <property type="entry name" value="DUF6534"/>
</dbReference>
<dbReference type="GeneID" id="6011169"/>
<evidence type="ECO:0000313" key="4">
    <source>
        <dbReference type="Proteomes" id="UP000001861"/>
    </source>
</evidence>
<dbReference type="PANTHER" id="PTHR40465">
    <property type="entry name" value="CHROMOSOME 1, WHOLE GENOME SHOTGUN SEQUENCE"/>
    <property type="match status" value="1"/>
</dbReference>
<comment type="caution">
    <text evidence="3">The sequence shown here is derived from an EMBL/GenBank/DDBJ whole genome shotgun (WGS) entry which is preliminary data.</text>
</comment>
<feature type="transmembrane region" description="Helical" evidence="1">
    <location>
        <begin position="84"/>
        <end position="107"/>
    </location>
</feature>
<feature type="transmembrane region" description="Helical" evidence="1">
    <location>
        <begin position="119"/>
        <end position="145"/>
    </location>
</feature>
<dbReference type="PANTHER" id="PTHR40465:SF1">
    <property type="entry name" value="DUF6534 DOMAIN-CONTAINING PROTEIN"/>
    <property type="match status" value="1"/>
</dbReference>
<dbReference type="OMA" id="PRHATID"/>
<evidence type="ECO:0000256" key="1">
    <source>
        <dbReference type="SAM" id="Phobius"/>
    </source>
</evidence>
<keyword evidence="4" id="KW-1185">Reference proteome</keyword>
<reference evidence="3 4" key="1">
    <citation type="journal article" date="2010" name="Proc. Natl. Acad. Sci. U.S.A.">
        <title>Insights into evolution of multicellular fungi from the assembled chromosomes of the mushroom Coprinopsis cinerea (Coprinus cinereus).</title>
        <authorList>
            <person name="Stajich J.E."/>
            <person name="Wilke S.K."/>
            <person name="Ahren D."/>
            <person name="Au C.H."/>
            <person name="Birren B.W."/>
            <person name="Borodovsky M."/>
            <person name="Burns C."/>
            <person name="Canback B."/>
            <person name="Casselton L.A."/>
            <person name="Cheng C.K."/>
            <person name="Deng J."/>
            <person name="Dietrich F.S."/>
            <person name="Fargo D.C."/>
            <person name="Farman M.L."/>
            <person name="Gathman A.C."/>
            <person name="Goldberg J."/>
            <person name="Guigo R."/>
            <person name="Hoegger P.J."/>
            <person name="Hooker J.B."/>
            <person name="Huggins A."/>
            <person name="James T.Y."/>
            <person name="Kamada T."/>
            <person name="Kilaru S."/>
            <person name="Kodira C."/>
            <person name="Kues U."/>
            <person name="Kupfer D."/>
            <person name="Kwan H.S."/>
            <person name="Lomsadze A."/>
            <person name="Li W."/>
            <person name="Lilly W.W."/>
            <person name="Ma L.J."/>
            <person name="Mackey A.J."/>
            <person name="Manning G."/>
            <person name="Martin F."/>
            <person name="Muraguchi H."/>
            <person name="Natvig D.O."/>
            <person name="Palmerini H."/>
            <person name="Ramesh M.A."/>
            <person name="Rehmeyer C.J."/>
            <person name="Roe B.A."/>
            <person name="Shenoy N."/>
            <person name="Stanke M."/>
            <person name="Ter-Hovhannisyan V."/>
            <person name="Tunlid A."/>
            <person name="Velagapudi R."/>
            <person name="Vision T.J."/>
            <person name="Zeng Q."/>
            <person name="Zolan M.E."/>
            <person name="Pukkila P.J."/>
        </authorList>
    </citation>
    <scope>NUCLEOTIDE SEQUENCE [LARGE SCALE GENOMIC DNA]</scope>
    <source>
        <strain evidence="4">Okayama-7 / 130 / ATCC MYA-4618 / FGSC 9003</strain>
    </source>
</reference>
<dbReference type="EMBL" id="AACS02000012">
    <property type="protein sequence ID" value="EAU87100.1"/>
    <property type="molecule type" value="Genomic_DNA"/>
</dbReference>
<feature type="transmembrane region" description="Helical" evidence="1">
    <location>
        <begin position="157"/>
        <end position="183"/>
    </location>
</feature>
<feature type="transmembrane region" description="Helical" evidence="1">
    <location>
        <begin position="204"/>
        <end position="225"/>
    </location>
</feature>
<sequence>MSLPVINLHDTVGALQLGSLFAVFLFGVVTLQSHMYYQTFREDKIQLKLLVATIWLLELGHTFCVSAEIYKATIVNYGRPEKLFPFPFLGASTAVGGTIAFLCHSFFSSRVWKVLPKPWNFVGAFCFVVALVRFIGSIALGVNAVKATVLEDYRRDWGWLIMSLLVVGAAIDVLIAGSMLFYLWKQRAKVFARSIRLIDRLVQYTICTALLPSLSAIVMLIVFHVDPDACVGLAGHLLVPREAVLELRPRITEFKGKSERHVLQRILLRANVKTAPNWSTGHR</sequence>
<protein>
    <recommendedName>
        <fullName evidence="2">DUF6534 domain-containing protein</fullName>
    </recommendedName>
</protein>
<keyword evidence="1" id="KW-0812">Transmembrane</keyword>